<dbReference type="RefSeq" id="WP_137067759.1">
    <property type="nucleotide sequence ID" value="NZ_PYWM01000010.1"/>
</dbReference>
<dbReference type="Gene3D" id="1.10.30.50">
    <property type="match status" value="1"/>
</dbReference>
<dbReference type="GO" id="GO:0008270">
    <property type="term" value="F:zinc ion binding"/>
    <property type="evidence" value="ECO:0007669"/>
    <property type="project" value="InterPro"/>
</dbReference>
<keyword evidence="2" id="KW-0378">Hydrolase</keyword>
<organism evidence="2 3">
    <name type="scientific">Lysinibacillus mangiferihumi</name>
    <dbReference type="NCBI Taxonomy" id="1130819"/>
    <lineage>
        <taxon>Bacteria</taxon>
        <taxon>Bacillati</taxon>
        <taxon>Bacillota</taxon>
        <taxon>Bacilli</taxon>
        <taxon>Bacillales</taxon>
        <taxon>Bacillaceae</taxon>
        <taxon>Lysinibacillus</taxon>
    </lineage>
</organism>
<dbReference type="InterPro" id="IPR002711">
    <property type="entry name" value="HNH"/>
</dbReference>
<dbReference type="GO" id="GO:0003676">
    <property type="term" value="F:nucleic acid binding"/>
    <property type="evidence" value="ECO:0007669"/>
    <property type="project" value="InterPro"/>
</dbReference>
<dbReference type="Pfam" id="PF01844">
    <property type="entry name" value="HNH"/>
    <property type="match status" value="1"/>
</dbReference>
<evidence type="ECO:0000313" key="3">
    <source>
        <dbReference type="Proteomes" id="UP000308744"/>
    </source>
</evidence>
<sequence length="148" mass="16869">MASLENRARGAFRHANRKAEQFGVANDLTYDDVMYLFKLAGGRCAYTGRFSNDLSLEHVIPMSAGGANTIGNIIVVDVSVNRKKNNRSFLEFIETKYNPYDVAPLVKLLAARGNRDYAGLYDELYEFQREECNAWYRRLMDKQKQAAV</sequence>
<dbReference type="AlphaFoldDB" id="A0A4U2Z3K0"/>
<keyword evidence="3" id="KW-1185">Reference proteome</keyword>
<accession>A0A4U2Z3K0</accession>
<name>A0A4U2Z3K0_9BACI</name>
<dbReference type="GO" id="GO:0004519">
    <property type="term" value="F:endonuclease activity"/>
    <property type="evidence" value="ECO:0007669"/>
    <property type="project" value="UniProtKB-KW"/>
</dbReference>
<evidence type="ECO:0000313" key="2">
    <source>
        <dbReference type="EMBL" id="TKI67912.1"/>
    </source>
</evidence>
<dbReference type="EMBL" id="SZPU01000042">
    <property type="protein sequence ID" value="TKI67912.1"/>
    <property type="molecule type" value="Genomic_DNA"/>
</dbReference>
<reference evidence="2 3" key="1">
    <citation type="submission" date="2019-04" db="EMBL/GenBank/DDBJ databases">
        <title>Lysinibacillus genome sequencing.</title>
        <authorList>
            <person name="Dunlap C."/>
        </authorList>
    </citation>
    <scope>NUCLEOTIDE SEQUENCE [LARGE SCALE GENOMIC DNA]</scope>
    <source>
        <strain evidence="2 3">CCTCC AB 2010389</strain>
    </source>
</reference>
<gene>
    <name evidence="2" type="ORF">FC756_12070</name>
</gene>
<proteinExistence type="predicted"/>
<dbReference type="Proteomes" id="UP000308744">
    <property type="component" value="Unassembled WGS sequence"/>
</dbReference>
<keyword evidence="2" id="KW-0255">Endonuclease</keyword>
<protein>
    <submittedName>
        <fullName evidence="2">HNH endonuclease</fullName>
    </submittedName>
</protein>
<evidence type="ECO:0000259" key="1">
    <source>
        <dbReference type="Pfam" id="PF01844"/>
    </source>
</evidence>
<comment type="caution">
    <text evidence="2">The sequence shown here is derived from an EMBL/GenBank/DDBJ whole genome shotgun (WGS) entry which is preliminary data.</text>
</comment>
<keyword evidence="2" id="KW-0540">Nuclease</keyword>
<feature type="domain" description="HNH" evidence="1">
    <location>
        <begin position="43"/>
        <end position="86"/>
    </location>
</feature>